<dbReference type="InterPro" id="IPR004136">
    <property type="entry name" value="NMO"/>
</dbReference>
<comment type="caution">
    <text evidence="4">The sequence shown here is derived from an EMBL/GenBank/DDBJ whole genome shotgun (WGS) entry which is preliminary data.</text>
</comment>
<evidence type="ECO:0000313" key="4">
    <source>
        <dbReference type="EMBL" id="GIJ71064.1"/>
    </source>
</evidence>
<protein>
    <submittedName>
        <fullName evidence="4">2-nitropropane dioxygenase</fullName>
    </submittedName>
</protein>
<keyword evidence="1" id="KW-0285">Flavoprotein</keyword>
<evidence type="ECO:0000256" key="3">
    <source>
        <dbReference type="ARBA" id="ARBA00023002"/>
    </source>
</evidence>
<dbReference type="AlphaFoldDB" id="A0A8J4EDU7"/>
<sequence length="360" mass="37181">MADGCTRCEAPCAGCDTRTGAVCHRAAMTSTTLHTRFTEAYGLTTPVAQAGMAFVGMTPDLAVAVSEAGGLGAVGVGLMPPPALAALIAAVRARTAKPFNVNLITPLATVDHVAVACEAGVPVVSFHWGHPSRAWIDRLHAAGVRVFEQVGSTVDARRAADDGVDVIVAQGQEAGGHNFATLPTFVLVPLVVDAVAPTQVLASGGIADGRGLAAALMLGADGAWVGTRFVATTESQAHDGYKERLVTASATATALTGIFGPENPRFNPTRVLRNRVVTEWHDRLADIGPDQPVIGHTTLGGVDVEMRRFSNLVPMRDATTGDLEEMALLAGQGVGLVGTIEPAATVVETMTARAAELLAR</sequence>
<evidence type="ECO:0000313" key="5">
    <source>
        <dbReference type="Proteomes" id="UP000635606"/>
    </source>
</evidence>
<dbReference type="PANTHER" id="PTHR32332:SF20">
    <property type="entry name" value="2-NITROPROPANE DIOXYGENASE-LIKE PROTEIN"/>
    <property type="match status" value="1"/>
</dbReference>
<dbReference type="GO" id="GO:0018580">
    <property type="term" value="F:nitronate monooxygenase activity"/>
    <property type="evidence" value="ECO:0007669"/>
    <property type="project" value="InterPro"/>
</dbReference>
<reference evidence="4" key="1">
    <citation type="submission" date="2021-01" db="EMBL/GenBank/DDBJ databases">
        <title>Whole genome shotgun sequence of Virgisporangium ochraceum NBRC 16418.</title>
        <authorList>
            <person name="Komaki H."/>
            <person name="Tamura T."/>
        </authorList>
    </citation>
    <scope>NUCLEOTIDE SEQUENCE</scope>
    <source>
        <strain evidence="4">NBRC 16418</strain>
    </source>
</reference>
<gene>
    <name evidence="4" type="ORF">Voc01_059810</name>
</gene>
<keyword evidence="3" id="KW-0560">Oxidoreductase</keyword>
<proteinExistence type="predicted"/>
<evidence type="ECO:0000256" key="2">
    <source>
        <dbReference type="ARBA" id="ARBA00022643"/>
    </source>
</evidence>
<dbReference type="EMBL" id="BOPH01000084">
    <property type="protein sequence ID" value="GIJ71064.1"/>
    <property type="molecule type" value="Genomic_DNA"/>
</dbReference>
<keyword evidence="5" id="KW-1185">Reference proteome</keyword>
<dbReference type="GO" id="GO:0051213">
    <property type="term" value="F:dioxygenase activity"/>
    <property type="evidence" value="ECO:0007669"/>
    <property type="project" value="UniProtKB-KW"/>
</dbReference>
<accession>A0A8J4EDU7</accession>
<evidence type="ECO:0000256" key="1">
    <source>
        <dbReference type="ARBA" id="ARBA00022630"/>
    </source>
</evidence>
<dbReference type="Pfam" id="PF03060">
    <property type="entry name" value="NMO"/>
    <property type="match status" value="2"/>
</dbReference>
<dbReference type="SUPFAM" id="SSF51412">
    <property type="entry name" value="Inosine monophosphate dehydrogenase (IMPDH)"/>
    <property type="match status" value="1"/>
</dbReference>
<dbReference type="Gene3D" id="3.20.20.70">
    <property type="entry name" value="Aldolase class I"/>
    <property type="match status" value="1"/>
</dbReference>
<keyword evidence="2" id="KW-0288">FMN</keyword>
<dbReference type="CDD" id="cd04730">
    <property type="entry name" value="NPD_like"/>
    <property type="match status" value="1"/>
</dbReference>
<organism evidence="4 5">
    <name type="scientific">Virgisporangium ochraceum</name>
    <dbReference type="NCBI Taxonomy" id="65505"/>
    <lineage>
        <taxon>Bacteria</taxon>
        <taxon>Bacillati</taxon>
        <taxon>Actinomycetota</taxon>
        <taxon>Actinomycetes</taxon>
        <taxon>Micromonosporales</taxon>
        <taxon>Micromonosporaceae</taxon>
        <taxon>Virgisporangium</taxon>
    </lineage>
</organism>
<keyword evidence="4" id="KW-0223">Dioxygenase</keyword>
<name>A0A8J4EDU7_9ACTN</name>
<dbReference type="PANTHER" id="PTHR32332">
    <property type="entry name" value="2-NITROPROPANE DIOXYGENASE"/>
    <property type="match status" value="1"/>
</dbReference>
<dbReference type="Proteomes" id="UP000635606">
    <property type="component" value="Unassembled WGS sequence"/>
</dbReference>
<dbReference type="InterPro" id="IPR013785">
    <property type="entry name" value="Aldolase_TIM"/>
</dbReference>